<comment type="caution">
    <text evidence="2">The sequence shown here is derived from an EMBL/GenBank/DDBJ whole genome shotgun (WGS) entry which is preliminary data.</text>
</comment>
<dbReference type="EMBL" id="QWIR01000189">
    <property type="protein sequence ID" value="RMY83162.1"/>
    <property type="molecule type" value="Genomic_DNA"/>
</dbReference>
<dbReference type="VEuPathDB" id="FungiDB:BTJ68_13355"/>
<dbReference type="OrthoDB" id="3861502at2759"/>
<organism evidence="2 3">
    <name type="scientific">Hortaea werneckii</name>
    <name type="common">Black yeast</name>
    <name type="synonym">Cladosporium werneckii</name>
    <dbReference type="NCBI Taxonomy" id="91943"/>
    <lineage>
        <taxon>Eukaryota</taxon>
        <taxon>Fungi</taxon>
        <taxon>Dikarya</taxon>
        <taxon>Ascomycota</taxon>
        <taxon>Pezizomycotina</taxon>
        <taxon>Dothideomycetes</taxon>
        <taxon>Dothideomycetidae</taxon>
        <taxon>Mycosphaerellales</taxon>
        <taxon>Teratosphaeriaceae</taxon>
        <taxon>Hortaea</taxon>
    </lineage>
</organism>
<feature type="compositionally biased region" description="Basic and acidic residues" evidence="1">
    <location>
        <begin position="385"/>
        <end position="400"/>
    </location>
</feature>
<dbReference type="AlphaFoldDB" id="A0A3M7F2X2"/>
<evidence type="ECO:0000313" key="3">
    <source>
        <dbReference type="Proteomes" id="UP000268823"/>
    </source>
</evidence>
<dbReference type="Proteomes" id="UP000268823">
    <property type="component" value="Unassembled WGS sequence"/>
</dbReference>
<gene>
    <name evidence="2" type="ORF">D0861_07554</name>
</gene>
<reference evidence="2 3" key="1">
    <citation type="journal article" date="2018" name="BMC Genomics">
        <title>Genomic evidence for intraspecific hybridization in a clonal and extremely halotolerant yeast.</title>
        <authorList>
            <person name="Gostincar C."/>
            <person name="Stajich J.E."/>
            <person name="Zupancic J."/>
            <person name="Zalar P."/>
            <person name="Gunde-Cimerman N."/>
        </authorList>
    </citation>
    <scope>NUCLEOTIDE SEQUENCE [LARGE SCALE GENOMIC DNA]</scope>
    <source>
        <strain evidence="2 3">EXF-2788</strain>
    </source>
</reference>
<feature type="region of interest" description="Disordered" evidence="1">
    <location>
        <begin position="381"/>
        <end position="400"/>
    </location>
</feature>
<accession>A0A3M7F2X2</accession>
<name>A0A3M7F2X2_HORWE</name>
<protein>
    <submittedName>
        <fullName evidence="2">Uncharacterized protein</fullName>
    </submittedName>
</protein>
<evidence type="ECO:0000313" key="2">
    <source>
        <dbReference type="EMBL" id="RMY83162.1"/>
    </source>
</evidence>
<evidence type="ECO:0000256" key="1">
    <source>
        <dbReference type="SAM" id="MobiDB-lite"/>
    </source>
</evidence>
<sequence length="426" mass="49411">MERQSNDEHLERDEEDGGFTMEFRIGVVEDIEAQVEEMMRLGALGYFKEARQLSQSIAPAHQQTFEVVFEQLRLMLDQGAYTDLIDRAESHPKNVCTPEQSDLIALMVAIAHVSISDVGQTHPSEALSQFQHVGLLIAQLQHRLSDGQWTTQELLKDVLLLRLWYIQQLQQPQDMTSIDDDTHACLVNVAFSLLEHEQFWPAKILFQTFCFHGVLDSPVLRSPTRWSNLLERVQMTDETTFERRLTKITLAQMTLELFAVHTYINFDRASIMIITPETEMIRTRGVRLQTTLKLRYGDDNYGPRHDLRHAFTVLLDSLPGAKPVVPWIIGRIRVLQTKADYYGDRGMSRVLKSFESCTRLETKVVNEHIFNERRVEGLRLSGNVKRPEGGSKRWPSRDVRPRETNEDIVRFQTFRRTARTPFLERF</sequence>
<proteinExistence type="predicted"/>